<dbReference type="Gene3D" id="3.30.565.10">
    <property type="entry name" value="Histidine kinase-like ATPase, C-terminal domain"/>
    <property type="match status" value="1"/>
</dbReference>
<keyword evidence="15" id="KW-1185">Reference proteome</keyword>
<name>A0ABR9MUG2_9MICO</name>
<dbReference type="SUPFAM" id="SSF158472">
    <property type="entry name" value="HAMP domain-like"/>
    <property type="match status" value="1"/>
</dbReference>
<protein>
    <recommendedName>
        <fullName evidence="3">histidine kinase</fullName>
        <ecNumber evidence="3">2.7.13.3</ecNumber>
    </recommendedName>
</protein>
<keyword evidence="4" id="KW-0597">Phosphoprotein</keyword>
<dbReference type="EC" id="2.7.13.3" evidence="3"/>
<evidence type="ECO:0000256" key="10">
    <source>
        <dbReference type="ARBA" id="ARBA00023136"/>
    </source>
</evidence>
<keyword evidence="8 11" id="KW-1133">Transmembrane helix</keyword>
<dbReference type="SMART" id="SM00388">
    <property type="entry name" value="HisKA"/>
    <property type="match status" value="1"/>
</dbReference>
<dbReference type="InterPro" id="IPR036097">
    <property type="entry name" value="HisK_dim/P_sf"/>
</dbReference>
<dbReference type="GO" id="GO:0016301">
    <property type="term" value="F:kinase activity"/>
    <property type="evidence" value="ECO:0007669"/>
    <property type="project" value="UniProtKB-KW"/>
</dbReference>
<evidence type="ECO:0000256" key="5">
    <source>
        <dbReference type="ARBA" id="ARBA00022679"/>
    </source>
</evidence>
<organism evidence="14 15">
    <name type="scientific">Myceligenerans pegani</name>
    <dbReference type="NCBI Taxonomy" id="2776917"/>
    <lineage>
        <taxon>Bacteria</taxon>
        <taxon>Bacillati</taxon>
        <taxon>Actinomycetota</taxon>
        <taxon>Actinomycetes</taxon>
        <taxon>Micrococcales</taxon>
        <taxon>Promicromonosporaceae</taxon>
        <taxon>Myceligenerans</taxon>
    </lineage>
</organism>
<evidence type="ECO:0000256" key="1">
    <source>
        <dbReference type="ARBA" id="ARBA00000085"/>
    </source>
</evidence>
<dbReference type="InterPro" id="IPR003594">
    <property type="entry name" value="HATPase_dom"/>
</dbReference>
<keyword evidence="10 11" id="KW-0472">Membrane</keyword>
<sequence length="413" mass="42446">MSGARRLSIHVRIWAGFALVLVVSGGLIVAAVYLGMRYLPSYDLGAIQIVAAEHVEDAPTVAPVSPSPASSPSPYARAATVLVRSKEDVWATVLTVSLTGAALVGALGLAAGWLLTRRLLAPLGDISRAAARAGEGDLAYRIGADGPDDELRQLADTFDLTLARLERSFEAHRRFAANASHELLTPLAATRTALQVAGDDDAELGRIAPRLRAANERSIEIVHGLLQLANAEHAELDAAPVDLAALAGEACAEAREEAAAAGLRMTAALEAGSLVAGSSVLLRQLLANLVGNAVRHNTAGGRVRVAVDGDVAGGRTGTADRGAAPGGGTVTLEVANTGPLLDAAEVDRLFEPFHRADSRVRSDRSGHGLGLAIARAVVVAHHGTITATARPEGGLVVRVTLPGAGVPERPGQG</sequence>
<dbReference type="EMBL" id="JADAQT010000055">
    <property type="protein sequence ID" value="MBE1875014.1"/>
    <property type="molecule type" value="Genomic_DNA"/>
</dbReference>
<dbReference type="Proteomes" id="UP000625527">
    <property type="component" value="Unassembled WGS sequence"/>
</dbReference>
<reference evidence="14 15" key="1">
    <citation type="submission" date="2020-10" db="EMBL/GenBank/DDBJ databases">
        <title>Myceligenerans pegani sp. nov., an endophytic actinomycete isolated from Peganum harmala L. in Xinjiang, China.</title>
        <authorList>
            <person name="Xin L."/>
        </authorList>
    </citation>
    <scope>NUCLEOTIDE SEQUENCE [LARGE SCALE GENOMIC DNA]</scope>
    <source>
        <strain evidence="14 15">TRM65318</strain>
    </source>
</reference>
<evidence type="ECO:0000256" key="6">
    <source>
        <dbReference type="ARBA" id="ARBA00022692"/>
    </source>
</evidence>
<keyword evidence="9" id="KW-0902">Two-component regulatory system</keyword>
<dbReference type="Pfam" id="PF00512">
    <property type="entry name" value="HisKA"/>
    <property type="match status" value="1"/>
</dbReference>
<dbReference type="Gene3D" id="6.10.340.10">
    <property type="match status" value="1"/>
</dbReference>
<evidence type="ECO:0000256" key="2">
    <source>
        <dbReference type="ARBA" id="ARBA00004236"/>
    </source>
</evidence>
<evidence type="ECO:0000256" key="9">
    <source>
        <dbReference type="ARBA" id="ARBA00023012"/>
    </source>
</evidence>
<evidence type="ECO:0000259" key="13">
    <source>
        <dbReference type="PROSITE" id="PS50885"/>
    </source>
</evidence>
<evidence type="ECO:0000313" key="14">
    <source>
        <dbReference type="EMBL" id="MBE1875014.1"/>
    </source>
</evidence>
<feature type="domain" description="HAMP" evidence="13">
    <location>
        <begin position="117"/>
        <end position="170"/>
    </location>
</feature>
<dbReference type="PANTHER" id="PTHR45436">
    <property type="entry name" value="SENSOR HISTIDINE KINASE YKOH"/>
    <property type="match status" value="1"/>
</dbReference>
<evidence type="ECO:0000259" key="12">
    <source>
        <dbReference type="PROSITE" id="PS50109"/>
    </source>
</evidence>
<dbReference type="PRINTS" id="PR00344">
    <property type="entry name" value="BCTRLSENSOR"/>
</dbReference>
<dbReference type="InterPro" id="IPR036890">
    <property type="entry name" value="HATPase_C_sf"/>
</dbReference>
<comment type="caution">
    <text evidence="14">The sequence shown here is derived from an EMBL/GenBank/DDBJ whole genome shotgun (WGS) entry which is preliminary data.</text>
</comment>
<dbReference type="InterPro" id="IPR005467">
    <property type="entry name" value="His_kinase_dom"/>
</dbReference>
<dbReference type="InterPro" id="IPR003661">
    <property type="entry name" value="HisK_dim/P_dom"/>
</dbReference>
<dbReference type="InterPro" id="IPR004358">
    <property type="entry name" value="Sig_transdc_His_kin-like_C"/>
</dbReference>
<feature type="transmembrane region" description="Helical" evidence="11">
    <location>
        <begin position="12"/>
        <end position="34"/>
    </location>
</feature>
<dbReference type="CDD" id="cd06225">
    <property type="entry name" value="HAMP"/>
    <property type="match status" value="1"/>
</dbReference>
<dbReference type="InterPro" id="IPR050428">
    <property type="entry name" value="TCS_sensor_his_kinase"/>
</dbReference>
<dbReference type="SMART" id="SM00304">
    <property type="entry name" value="HAMP"/>
    <property type="match status" value="1"/>
</dbReference>
<comment type="subcellular location">
    <subcellularLocation>
        <location evidence="2">Cell membrane</location>
    </subcellularLocation>
</comment>
<evidence type="ECO:0000313" key="15">
    <source>
        <dbReference type="Proteomes" id="UP000625527"/>
    </source>
</evidence>
<proteinExistence type="predicted"/>
<dbReference type="Gene3D" id="1.10.287.130">
    <property type="match status" value="1"/>
</dbReference>
<evidence type="ECO:0000256" key="3">
    <source>
        <dbReference type="ARBA" id="ARBA00012438"/>
    </source>
</evidence>
<dbReference type="SMART" id="SM00387">
    <property type="entry name" value="HATPase_c"/>
    <property type="match status" value="1"/>
</dbReference>
<dbReference type="RefSeq" id="WP_192861580.1">
    <property type="nucleotide sequence ID" value="NZ_JADAQT010000055.1"/>
</dbReference>
<dbReference type="PROSITE" id="PS50885">
    <property type="entry name" value="HAMP"/>
    <property type="match status" value="1"/>
</dbReference>
<dbReference type="SUPFAM" id="SSF47384">
    <property type="entry name" value="Homodimeric domain of signal transducing histidine kinase"/>
    <property type="match status" value="1"/>
</dbReference>
<evidence type="ECO:0000256" key="8">
    <source>
        <dbReference type="ARBA" id="ARBA00022989"/>
    </source>
</evidence>
<evidence type="ECO:0000256" key="7">
    <source>
        <dbReference type="ARBA" id="ARBA00022777"/>
    </source>
</evidence>
<feature type="domain" description="Histidine kinase" evidence="12">
    <location>
        <begin position="178"/>
        <end position="405"/>
    </location>
</feature>
<dbReference type="SUPFAM" id="SSF55874">
    <property type="entry name" value="ATPase domain of HSP90 chaperone/DNA topoisomerase II/histidine kinase"/>
    <property type="match status" value="1"/>
</dbReference>
<gene>
    <name evidence="14" type="ORF">IHE71_04710</name>
</gene>
<dbReference type="Pfam" id="PF00672">
    <property type="entry name" value="HAMP"/>
    <property type="match status" value="1"/>
</dbReference>
<evidence type="ECO:0000256" key="4">
    <source>
        <dbReference type="ARBA" id="ARBA00022553"/>
    </source>
</evidence>
<keyword evidence="5" id="KW-0808">Transferase</keyword>
<comment type="catalytic activity">
    <reaction evidence="1">
        <text>ATP + protein L-histidine = ADP + protein N-phospho-L-histidine.</text>
        <dbReference type="EC" id="2.7.13.3"/>
    </reaction>
</comment>
<dbReference type="InterPro" id="IPR003660">
    <property type="entry name" value="HAMP_dom"/>
</dbReference>
<evidence type="ECO:0000256" key="11">
    <source>
        <dbReference type="SAM" id="Phobius"/>
    </source>
</evidence>
<accession>A0ABR9MUG2</accession>
<keyword evidence="6 11" id="KW-0812">Transmembrane</keyword>
<dbReference type="PANTHER" id="PTHR45436:SF5">
    <property type="entry name" value="SENSOR HISTIDINE KINASE TRCS"/>
    <property type="match status" value="1"/>
</dbReference>
<dbReference type="Pfam" id="PF02518">
    <property type="entry name" value="HATPase_c"/>
    <property type="match status" value="1"/>
</dbReference>
<dbReference type="CDD" id="cd00082">
    <property type="entry name" value="HisKA"/>
    <property type="match status" value="1"/>
</dbReference>
<keyword evidence="7 14" id="KW-0418">Kinase</keyword>
<dbReference type="PROSITE" id="PS50109">
    <property type="entry name" value="HIS_KIN"/>
    <property type="match status" value="1"/>
</dbReference>
<feature type="transmembrane region" description="Helical" evidence="11">
    <location>
        <begin position="89"/>
        <end position="115"/>
    </location>
</feature>